<reference evidence="2" key="2">
    <citation type="submission" date="2023-06" db="EMBL/GenBank/DDBJ databases">
        <authorList>
            <consortium name="Lawrence Berkeley National Laboratory"/>
            <person name="Mondo S.J."/>
            <person name="Hensen N."/>
            <person name="Bonometti L."/>
            <person name="Westerberg I."/>
            <person name="Brannstrom I.O."/>
            <person name="Guillou S."/>
            <person name="Cros-Aarteil S."/>
            <person name="Calhoun S."/>
            <person name="Haridas S."/>
            <person name="Kuo A."/>
            <person name="Pangilinan J."/>
            <person name="Riley R."/>
            <person name="Labutti K."/>
            <person name="Andreopoulos B."/>
            <person name="Lipzen A."/>
            <person name="Chen C."/>
            <person name="Yanf M."/>
            <person name="Daum C."/>
            <person name="Ng V."/>
            <person name="Clum A."/>
            <person name="Steindorff A."/>
            <person name="Ohm R."/>
            <person name="Martin F."/>
            <person name="Silar P."/>
            <person name="Natvig D."/>
            <person name="Lalanne C."/>
            <person name="Gautier V."/>
            <person name="Ament-Velasquez S.L."/>
            <person name="Kruys A."/>
            <person name="Hutchinson M.I."/>
            <person name="Powell A.J."/>
            <person name="Barry K."/>
            <person name="Miller A.N."/>
            <person name="Grigoriev I.V."/>
            <person name="Debuchy R."/>
            <person name="Gladieux P."/>
            <person name="Thoren M.H."/>
            <person name="Johannesson H."/>
        </authorList>
    </citation>
    <scope>NUCLEOTIDE SEQUENCE</scope>
    <source>
        <strain evidence="2">PSN324</strain>
    </source>
</reference>
<dbReference type="Gene3D" id="3.40.50.1580">
    <property type="entry name" value="Nucleoside phosphorylase domain"/>
    <property type="match status" value="1"/>
</dbReference>
<evidence type="ECO:0000313" key="3">
    <source>
        <dbReference type="Proteomes" id="UP001321749"/>
    </source>
</evidence>
<dbReference type="InterPro" id="IPR053137">
    <property type="entry name" value="NLR-like"/>
</dbReference>
<dbReference type="EMBL" id="MU864993">
    <property type="protein sequence ID" value="KAK4461353.1"/>
    <property type="molecule type" value="Genomic_DNA"/>
</dbReference>
<dbReference type="GO" id="GO:0009116">
    <property type="term" value="P:nucleoside metabolic process"/>
    <property type="evidence" value="ECO:0007669"/>
    <property type="project" value="InterPro"/>
</dbReference>
<feature type="non-terminal residue" evidence="2">
    <location>
        <position position="312"/>
    </location>
</feature>
<dbReference type="PANTHER" id="PTHR46082:SF11">
    <property type="entry name" value="AAA+ ATPASE DOMAIN-CONTAINING PROTEIN-RELATED"/>
    <property type="match status" value="1"/>
</dbReference>
<accession>A0AAV9HP63</accession>
<keyword evidence="3" id="KW-1185">Reference proteome</keyword>
<name>A0AAV9HP63_9PEZI</name>
<dbReference type="Pfam" id="PF01048">
    <property type="entry name" value="PNP_UDP_1"/>
    <property type="match status" value="1"/>
</dbReference>
<reference evidence="2" key="1">
    <citation type="journal article" date="2023" name="Mol. Phylogenet. Evol.">
        <title>Genome-scale phylogeny and comparative genomics of the fungal order Sordariales.</title>
        <authorList>
            <person name="Hensen N."/>
            <person name="Bonometti L."/>
            <person name="Westerberg I."/>
            <person name="Brannstrom I.O."/>
            <person name="Guillou S."/>
            <person name="Cros-Aarteil S."/>
            <person name="Calhoun S."/>
            <person name="Haridas S."/>
            <person name="Kuo A."/>
            <person name="Mondo S."/>
            <person name="Pangilinan J."/>
            <person name="Riley R."/>
            <person name="LaButti K."/>
            <person name="Andreopoulos B."/>
            <person name="Lipzen A."/>
            <person name="Chen C."/>
            <person name="Yan M."/>
            <person name="Daum C."/>
            <person name="Ng V."/>
            <person name="Clum A."/>
            <person name="Steindorff A."/>
            <person name="Ohm R.A."/>
            <person name="Martin F."/>
            <person name="Silar P."/>
            <person name="Natvig D.O."/>
            <person name="Lalanne C."/>
            <person name="Gautier V."/>
            <person name="Ament-Velasquez S.L."/>
            <person name="Kruys A."/>
            <person name="Hutchinson M.I."/>
            <person name="Powell A.J."/>
            <person name="Barry K."/>
            <person name="Miller A.N."/>
            <person name="Grigoriev I.V."/>
            <person name="Debuchy R."/>
            <person name="Gladieux P."/>
            <person name="Hiltunen Thoren M."/>
            <person name="Johannesson H."/>
        </authorList>
    </citation>
    <scope>NUCLEOTIDE SEQUENCE</scope>
    <source>
        <strain evidence="2">PSN324</strain>
    </source>
</reference>
<dbReference type="AlphaFoldDB" id="A0AAV9HP63"/>
<dbReference type="Proteomes" id="UP001321749">
    <property type="component" value="Unassembled WGS sequence"/>
</dbReference>
<proteinExistence type="predicted"/>
<sequence length="312" mass="33945">MGNAGKKNKPRFPRSKYTVGWICALDLEMSASMAMFDERHGQAEDLDPGDTNTYQFGQIGPHKIVIACLGTYGTSSATEVATNMVRSFRSLTIRLMVGIAGGVPSKVHDIRLGDVVVSRPGKDAAVIQYDFGKSTDSGNFVPTGLLSNPPPKLLSALSAIRADHMLDGGSISIFTEHLKDLPAYFQHPGAKAADRLYAFNYKHVAGDSNCDECDQKQEVKRPPRDSTLPFVHYGAVGSGNQVMKDGVKRDELRDKHGILCFEMEAAGLMNSFPCLVIRGICDYSDSHKHKEWQPYAAATAAAYAKCLLGMIP</sequence>
<comment type="caution">
    <text evidence="2">The sequence shown here is derived from an EMBL/GenBank/DDBJ whole genome shotgun (WGS) entry which is preliminary data.</text>
</comment>
<feature type="domain" description="Nucleoside phosphorylase" evidence="1">
    <location>
        <begin position="20"/>
        <end position="293"/>
    </location>
</feature>
<dbReference type="InterPro" id="IPR035994">
    <property type="entry name" value="Nucleoside_phosphorylase_sf"/>
</dbReference>
<evidence type="ECO:0000313" key="2">
    <source>
        <dbReference type="EMBL" id="KAK4461353.1"/>
    </source>
</evidence>
<evidence type="ECO:0000259" key="1">
    <source>
        <dbReference type="Pfam" id="PF01048"/>
    </source>
</evidence>
<dbReference type="PANTHER" id="PTHR46082">
    <property type="entry name" value="ATP/GTP-BINDING PROTEIN-RELATED"/>
    <property type="match status" value="1"/>
</dbReference>
<dbReference type="SUPFAM" id="SSF53167">
    <property type="entry name" value="Purine and uridine phosphorylases"/>
    <property type="match status" value="1"/>
</dbReference>
<dbReference type="InterPro" id="IPR000845">
    <property type="entry name" value="Nucleoside_phosphorylase_d"/>
</dbReference>
<dbReference type="GO" id="GO:0003824">
    <property type="term" value="F:catalytic activity"/>
    <property type="evidence" value="ECO:0007669"/>
    <property type="project" value="InterPro"/>
</dbReference>
<gene>
    <name evidence="2" type="ORF">QBC42DRAFT_203882</name>
</gene>
<organism evidence="2 3">
    <name type="scientific">Cladorrhinum samala</name>
    <dbReference type="NCBI Taxonomy" id="585594"/>
    <lineage>
        <taxon>Eukaryota</taxon>
        <taxon>Fungi</taxon>
        <taxon>Dikarya</taxon>
        <taxon>Ascomycota</taxon>
        <taxon>Pezizomycotina</taxon>
        <taxon>Sordariomycetes</taxon>
        <taxon>Sordariomycetidae</taxon>
        <taxon>Sordariales</taxon>
        <taxon>Podosporaceae</taxon>
        <taxon>Cladorrhinum</taxon>
    </lineage>
</organism>
<protein>
    <submittedName>
        <fullName evidence="2">Nucleoside phosphorylase domain-containing protein</fullName>
    </submittedName>
</protein>